<dbReference type="AlphaFoldDB" id="R8Y0M9"/>
<evidence type="ECO:0000259" key="1">
    <source>
        <dbReference type="Pfam" id="PF20283"/>
    </source>
</evidence>
<gene>
    <name evidence="2" type="ORF">F935_01848</name>
</gene>
<accession>R8Y0M9</accession>
<evidence type="ECO:0000313" key="3">
    <source>
        <dbReference type="Proteomes" id="UP000014041"/>
    </source>
</evidence>
<dbReference type="EMBL" id="APQJ01000008">
    <property type="protein sequence ID" value="EOQ62759.1"/>
    <property type="molecule type" value="Genomic_DNA"/>
</dbReference>
<evidence type="ECO:0000313" key="2">
    <source>
        <dbReference type="EMBL" id="EOQ62759.1"/>
    </source>
</evidence>
<dbReference type="PATRIC" id="fig|1217690.3.peg.1833"/>
<dbReference type="Pfam" id="PF20283">
    <property type="entry name" value="CTD7"/>
    <property type="match status" value="1"/>
</dbReference>
<reference evidence="2 3" key="1">
    <citation type="submission" date="2013-02" db="EMBL/GenBank/DDBJ databases">
        <title>The Genome Sequence of Acinetobacter sp. ANC 3811.</title>
        <authorList>
            <consortium name="The Broad Institute Genome Sequencing Platform"/>
            <consortium name="The Broad Institute Genome Sequencing Center for Infectious Disease"/>
            <person name="Cerqueira G."/>
            <person name="Feldgarden M."/>
            <person name="Courvalin P."/>
            <person name="Perichon B."/>
            <person name="Grillot-Courvalin C."/>
            <person name="Clermont D."/>
            <person name="Rocha E."/>
            <person name="Yoon E.-J."/>
            <person name="Nemec A."/>
            <person name="Walker B."/>
            <person name="Young S.K."/>
            <person name="Zeng Q."/>
            <person name="Gargeya S."/>
            <person name="Fitzgerald M."/>
            <person name="Haas B."/>
            <person name="Abouelleil A."/>
            <person name="Alvarado L."/>
            <person name="Arachchi H.M."/>
            <person name="Berlin A.M."/>
            <person name="Chapman S.B."/>
            <person name="Dewar J."/>
            <person name="Goldberg J."/>
            <person name="Griggs A."/>
            <person name="Gujja S."/>
            <person name="Hansen M."/>
            <person name="Howarth C."/>
            <person name="Imamovic A."/>
            <person name="Larimer J."/>
            <person name="McCowan C."/>
            <person name="Murphy C."/>
            <person name="Neiman D."/>
            <person name="Pearson M."/>
            <person name="Priest M."/>
            <person name="Roberts A."/>
            <person name="Saif S."/>
            <person name="Shea T."/>
            <person name="Sisk P."/>
            <person name="Sykes S."/>
            <person name="Wortman J."/>
            <person name="Nusbaum C."/>
            <person name="Birren B."/>
        </authorList>
    </citation>
    <scope>NUCLEOTIDE SEQUENCE [LARGE SCALE GENOMIC DNA]</scope>
    <source>
        <strain evidence="2 3">ANC 3811</strain>
    </source>
</reference>
<proteinExistence type="predicted"/>
<name>R8Y0M9_ACICA</name>
<comment type="caution">
    <text evidence="2">The sequence shown here is derived from an EMBL/GenBank/DDBJ whole genome shotgun (WGS) entry which is preliminary data.</text>
</comment>
<feature type="domain" description="ABC-three component systems C-terminal" evidence="1">
    <location>
        <begin position="280"/>
        <end position="401"/>
    </location>
</feature>
<organism evidence="2 3">
    <name type="scientific">Acinetobacter calcoaceticus ANC 3811</name>
    <dbReference type="NCBI Taxonomy" id="1217690"/>
    <lineage>
        <taxon>Bacteria</taxon>
        <taxon>Pseudomonadati</taxon>
        <taxon>Pseudomonadota</taxon>
        <taxon>Gammaproteobacteria</taxon>
        <taxon>Moraxellales</taxon>
        <taxon>Moraxellaceae</taxon>
        <taxon>Acinetobacter</taxon>
        <taxon>Acinetobacter calcoaceticus/baumannii complex</taxon>
    </lineage>
</organism>
<dbReference type="Proteomes" id="UP000014041">
    <property type="component" value="Unassembled WGS sequence"/>
</dbReference>
<dbReference type="RefSeq" id="WP_016138674.1">
    <property type="nucleotide sequence ID" value="NZ_KB976986.1"/>
</dbReference>
<protein>
    <recommendedName>
        <fullName evidence="1">ABC-three component systems C-terminal domain-containing protein</fullName>
    </recommendedName>
</protein>
<dbReference type="HOGENOM" id="CLU_658298_0_0_6"/>
<dbReference type="InterPro" id="IPR046913">
    <property type="entry name" value="ABC-3C_CTD7"/>
</dbReference>
<sequence length="402" mass="48032">MKNDIKTFTDKTNADNKEIGFQYQYYYFLYKLLNLKKGQSVGLEVRDDVHTTLKNNQQILIQLKHTVRKNASDNAVALAELDVDLWKTLYNWANIIVDKAAGRAEKSQQIDFISRTEFHLVTNKTESKKNYFLEIIEKYKKKESTFHELRTHTVVLYEKTDNDNIKKYINFLLELDEEVQANFLEKIYLELDQDDLDILIKESIRDKMIDESRIQEVYERLDSNIRFDNFINIKNGGKIEINFDDFYKRYRNIFSTARTPLQLSKSFQPVLPDDLFSQNFIKQLINIEAMKVNDMEKAIKYTSQRLKIIRFLEEWLQNGEIIYDEINDFHSDVTNKWENEFEHWCESCHDIDIVKNSRELLRNLRIIEFTIASNKLNTELSNGELYHLSNENLIGWHRDWNK</sequence>